<keyword evidence="2" id="KW-1185">Reference proteome</keyword>
<gene>
    <name evidence="1" type="ORF">SAMN05445756_1720</name>
</gene>
<evidence type="ECO:0000313" key="1">
    <source>
        <dbReference type="EMBL" id="SNC72083.1"/>
    </source>
</evidence>
<accession>A0A212U1H1</accession>
<name>A0A212U1H1_9MICO</name>
<organism evidence="1 2">
    <name type="scientific">Kytococcus aerolatus</name>
    <dbReference type="NCBI Taxonomy" id="592308"/>
    <lineage>
        <taxon>Bacteria</taxon>
        <taxon>Bacillati</taxon>
        <taxon>Actinomycetota</taxon>
        <taxon>Actinomycetes</taxon>
        <taxon>Micrococcales</taxon>
        <taxon>Kytococcaceae</taxon>
        <taxon>Kytococcus</taxon>
    </lineage>
</organism>
<proteinExistence type="predicted"/>
<reference evidence="1 2" key="1">
    <citation type="submission" date="2017-06" db="EMBL/GenBank/DDBJ databases">
        <authorList>
            <person name="Kim H.J."/>
            <person name="Triplett B.A."/>
        </authorList>
    </citation>
    <scope>NUCLEOTIDE SEQUENCE [LARGE SCALE GENOMIC DNA]</scope>
    <source>
        <strain evidence="1 2">DSM 22179</strain>
    </source>
</reference>
<dbReference type="Proteomes" id="UP000198122">
    <property type="component" value="Unassembled WGS sequence"/>
</dbReference>
<evidence type="ECO:0000313" key="2">
    <source>
        <dbReference type="Proteomes" id="UP000198122"/>
    </source>
</evidence>
<sequence length="292" mass="30715">MDLLTRSLVDDAAIFPPGLAPVRQAVEDHQRWRSVPLGRRLGPLLLSAPAVTELRDLLIGDPSLLASSDLPIGVVARPGTPLDTLREAVDRVQETAGLELVTVELAPTESWERLLEIGLPVALELPRDPEEAATQLSELAGHRARGAEVVAKWRTQSSPAGPIPTPDELAGFLTACWAARVPFKLTGGLHHAIARTAPAQSGEGTEEMHGALNVALATLATVRGAGPEEVAAVLDERDGAPLASSARQLDEDAAAAIRVQWMSFGCCGVTDPLDELAGLGLLDPADLTRPPA</sequence>
<dbReference type="EMBL" id="FYEZ01000002">
    <property type="protein sequence ID" value="SNC72083.1"/>
    <property type="molecule type" value="Genomic_DNA"/>
</dbReference>
<dbReference type="AlphaFoldDB" id="A0A212U1H1"/>
<protein>
    <submittedName>
        <fullName evidence="1">Uncharacterized protein</fullName>
    </submittedName>
</protein>